<proteinExistence type="predicted"/>
<dbReference type="Proteomes" id="UP000221024">
    <property type="component" value="Unassembled WGS sequence"/>
</dbReference>
<evidence type="ECO:0000313" key="3">
    <source>
        <dbReference type="Proteomes" id="UP000221024"/>
    </source>
</evidence>
<reference evidence="2 3" key="1">
    <citation type="submission" date="2017-10" db="EMBL/GenBank/DDBJ databases">
        <title>Draft genome of Longimonas halophila.</title>
        <authorList>
            <person name="Goh K.M."/>
            <person name="Shamsir M.S."/>
            <person name="Lim S.W."/>
        </authorList>
    </citation>
    <scope>NUCLEOTIDE SEQUENCE [LARGE SCALE GENOMIC DNA]</scope>
    <source>
        <strain evidence="2 3">KCTC 42399</strain>
    </source>
</reference>
<protein>
    <recommendedName>
        <fullName evidence="1">VWFA domain-containing protein</fullName>
    </recommendedName>
</protein>
<organism evidence="2 3">
    <name type="scientific">Longimonas halophila</name>
    <dbReference type="NCBI Taxonomy" id="1469170"/>
    <lineage>
        <taxon>Bacteria</taxon>
        <taxon>Pseudomonadati</taxon>
        <taxon>Rhodothermota</taxon>
        <taxon>Rhodothermia</taxon>
        <taxon>Rhodothermales</taxon>
        <taxon>Salisaetaceae</taxon>
        <taxon>Longimonas</taxon>
    </lineage>
</organism>
<dbReference type="SUPFAM" id="SSF53300">
    <property type="entry name" value="vWA-like"/>
    <property type="match status" value="1"/>
</dbReference>
<dbReference type="EMBL" id="PDEP01000008">
    <property type="protein sequence ID" value="PEN06526.1"/>
    <property type="molecule type" value="Genomic_DNA"/>
</dbReference>
<dbReference type="AlphaFoldDB" id="A0A2H3NZT8"/>
<dbReference type="RefSeq" id="WP_098062419.1">
    <property type="nucleotide sequence ID" value="NZ_PDEP01000008.1"/>
</dbReference>
<keyword evidence="3" id="KW-1185">Reference proteome</keyword>
<evidence type="ECO:0000259" key="1">
    <source>
        <dbReference type="PROSITE" id="PS50234"/>
    </source>
</evidence>
<accession>A0A2H3NZT8</accession>
<evidence type="ECO:0000313" key="2">
    <source>
        <dbReference type="EMBL" id="PEN06526.1"/>
    </source>
</evidence>
<comment type="caution">
    <text evidence="2">The sequence shown here is derived from an EMBL/GenBank/DDBJ whole genome shotgun (WGS) entry which is preliminary data.</text>
</comment>
<dbReference type="OrthoDB" id="7605323at2"/>
<dbReference type="InterPro" id="IPR036465">
    <property type="entry name" value="vWFA_dom_sf"/>
</dbReference>
<gene>
    <name evidence="2" type="ORF">CRI93_09600</name>
</gene>
<sequence length="288" mass="31978">MAYSAEISREQPTAFLFLLDQSASMQDRFGGAEQKGDAAPSKARVLSDTVNRLMQNLVLRCAKEDGVRDYFHIGVIGYGERVQPLIEPSEEVQNSTGLIPISHLAERPKRMDERLREVDTGDGRTEEKRVKVPVWFDPHAKNGTPMCQALDLAAQSVRTWIDQHPHSFPPVVLNVTDGEATDGEPLRYAQQLRSFATDDGEVLLFNVHLSSSEAPAVELPSAAGELPRTDEYAETLYQMSSTLPFSMRAAAEQEGYTVNLDTRGFVFNADPVALVRFLEIGTRPSNLR</sequence>
<dbReference type="PROSITE" id="PS50234">
    <property type="entry name" value="VWFA"/>
    <property type="match status" value="1"/>
</dbReference>
<dbReference type="InterPro" id="IPR002035">
    <property type="entry name" value="VWF_A"/>
</dbReference>
<dbReference type="SMART" id="SM00327">
    <property type="entry name" value="VWA"/>
    <property type="match status" value="1"/>
</dbReference>
<feature type="domain" description="VWFA" evidence="1">
    <location>
        <begin position="14"/>
        <end position="225"/>
    </location>
</feature>
<name>A0A2H3NZT8_9BACT</name>
<dbReference type="Gene3D" id="3.40.50.410">
    <property type="entry name" value="von Willebrand factor, type A domain"/>
    <property type="match status" value="1"/>
</dbReference>